<proteinExistence type="inferred from homology"/>
<comment type="similarity">
    <text evidence="2">Belongs to the ABC transporter superfamily.</text>
</comment>
<organism evidence="9 10">
    <name type="scientific">Actibacterium naphthalenivorans</name>
    <dbReference type="NCBI Taxonomy" id="1614693"/>
    <lineage>
        <taxon>Bacteria</taxon>
        <taxon>Pseudomonadati</taxon>
        <taxon>Pseudomonadota</taxon>
        <taxon>Alphaproteobacteria</taxon>
        <taxon>Rhodobacterales</taxon>
        <taxon>Roseobacteraceae</taxon>
        <taxon>Actibacterium</taxon>
    </lineage>
</organism>
<dbReference type="GO" id="GO:0055085">
    <property type="term" value="P:transmembrane transport"/>
    <property type="evidence" value="ECO:0007669"/>
    <property type="project" value="UniProtKB-ARBA"/>
</dbReference>
<dbReference type="AlphaFoldDB" id="A0A840C7J8"/>
<keyword evidence="6 9" id="KW-0067">ATP-binding</keyword>
<dbReference type="CDD" id="cd03257">
    <property type="entry name" value="ABC_NikE_OppD_transporters"/>
    <property type="match status" value="1"/>
</dbReference>
<evidence type="ECO:0000256" key="1">
    <source>
        <dbReference type="ARBA" id="ARBA00004417"/>
    </source>
</evidence>
<keyword evidence="5" id="KW-0547">Nucleotide-binding</keyword>
<keyword evidence="7" id="KW-0472">Membrane</keyword>
<dbReference type="PANTHER" id="PTHR43297">
    <property type="entry name" value="OLIGOPEPTIDE TRANSPORT ATP-BINDING PROTEIN APPD"/>
    <property type="match status" value="1"/>
</dbReference>
<evidence type="ECO:0000256" key="3">
    <source>
        <dbReference type="ARBA" id="ARBA00022448"/>
    </source>
</evidence>
<dbReference type="SUPFAM" id="SSF52540">
    <property type="entry name" value="P-loop containing nucleoside triphosphate hydrolases"/>
    <property type="match status" value="1"/>
</dbReference>
<evidence type="ECO:0000256" key="5">
    <source>
        <dbReference type="ARBA" id="ARBA00022741"/>
    </source>
</evidence>
<keyword evidence="10" id="KW-1185">Reference proteome</keyword>
<dbReference type="Pfam" id="PF00005">
    <property type="entry name" value="ABC_tran"/>
    <property type="match status" value="1"/>
</dbReference>
<evidence type="ECO:0000256" key="6">
    <source>
        <dbReference type="ARBA" id="ARBA00022840"/>
    </source>
</evidence>
<dbReference type="PROSITE" id="PS50893">
    <property type="entry name" value="ABC_TRANSPORTER_2"/>
    <property type="match status" value="1"/>
</dbReference>
<name>A0A840C7J8_9RHOB</name>
<dbReference type="InterPro" id="IPR003439">
    <property type="entry name" value="ABC_transporter-like_ATP-bd"/>
</dbReference>
<dbReference type="PANTHER" id="PTHR43297:SF2">
    <property type="entry name" value="DIPEPTIDE TRANSPORT ATP-BINDING PROTEIN DPPD"/>
    <property type="match status" value="1"/>
</dbReference>
<dbReference type="GO" id="GO:0015833">
    <property type="term" value="P:peptide transport"/>
    <property type="evidence" value="ECO:0007669"/>
    <property type="project" value="InterPro"/>
</dbReference>
<dbReference type="SMART" id="SM00382">
    <property type="entry name" value="AAA"/>
    <property type="match status" value="1"/>
</dbReference>
<dbReference type="Proteomes" id="UP000585681">
    <property type="component" value="Unassembled WGS sequence"/>
</dbReference>
<evidence type="ECO:0000313" key="10">
    <source>
        <dbReference type="Proteomes" id="UP000585681"/>
    </source>
</evidence>
<dbReference type="Pfam" id="PF08352">
    <property type="entry name" value="oligo_HPY"/>
    <property type="match status" value="1"/>
</dbReference>
<dbReference type="GO" id="GO:0005524">
    <property type="term" value="F:ATP binding"/>
    <property type="evidence" value="ECO:0007669"/>
    <property type="project" value="UniProtKB-KW"/>
</dbReference>
<comment type="caution">
    <text evidence="9">The sequence shown here is derived from an EMBL/GenBank/DDBJ whole genome shotgun (WGS) entry which is preliminary data.</text>
</comment>
<evidence type="ECO:0000256" key="2">
    <source>
        <dbReference type="ARBA" id="ARBA00005417"/>
    </source>
</evidence>
<evidence type="ECO:0000256" key="4">
    <source>
        <dbReference type="ARBA" id="ARBA00022475"/>
    </source>
</evidence>
<dbReference type="InterPro" id="IPR050388">
    <property type="entry name" value="ABC_Ni/Peptide_Import"/>
</dbReference>
<dbReference type="GO" id="GO:0005886">
    <property type="term" value="C:plasma membrane"/>
    <property type="evidence" value="ECO:0007669"/>
    <property type="project" value="UniProtKB-SubCell"/>
</dbReference>
<evidence type="ECO:0000313" key="9">
    <source>
        <dbReference type="EMBL" id="MBB4021405.1"/>
    </source>
</evidence>
<feature type="domain" description="ABC transporter" evidence="8">
    <location>
        <begin position="3"/>
        <end position="254"/>
    </location>
</feature>
<reference evidence="9" key="1">
    <citation type="submission" date="2020-08" db="EMBL/GenBank/DDBJ databases">
        <title>Genomic Encyclopedia of Type Strains, Phase IV (KMG-IV): sequencing the most valuable type-strain genomes for metagenomic binning, comparative biology and taxonomic classification.</title>
        <authorList>
            <person name="Goeker M."/>
        </authorList>
    </citation>
    <scope>NUCLEOTIDE SEQUENCE [LARGE SCALE GENOMIC DNA]</scope>
    <source>
        <strain evidence="9">DSM 105040</strain>
    </source>
</reference>
<sequence length="319" mass="33489">MLLSVENIEVTIARPKGGAVRPVLDVSLCVEAGETVALVGESGCGKSMTCLAIGGLLPRRGYVSAGQVRFQGQDLVPLPADQARALRRSGMASVFQDATGGLNPVRTIGWQIAEAVRLRKGGTRAECRAEAVRLLGRVGLPAPERRAREYPHQFSGGMNQRAMIALAIAGDPKLLIADEATTALDVTLQAQILDLIGDLRDTLGMGVLFVTHDLGLVAQSADRVVVMYAGRAVESRAVGPIFAAPRHPYTSGLLNALPRPDADRARLASIDGVVPPIDALPPGCAFAPRCPHRSGLCEQADPALTGSVACHHPVREAAA</sequence>
<dbReference type="GO" id="GO:0016887">
    <property type="term" value="F:ATP hydrolysis activity"/>
    <property type="evidence" value="ECO:0007669"/>
    <property type="project" value="InterPro"/>
</dbReference>
<protein>
    <submittedName>
        <fullName evidence="9">Oligopeptide/dipeptide ABC transporter ATP-binding protein</fullName>
    </submittedName>
</protein>
<keyword evidence="4" id="KW-1003">Cell membrane</keyword>
<dbReference type="InterPro" id="IPR003593">
    <property type="entry name" value="AAA+_ATPase"/>
</dbReference>
<accession>A0A840C7J8</accession>
<keyword evidence="3" id="KW-0813">Transport</keyword>
<dbReference type="InterPro" id="IPR027417">
    <property type="entry name" value="P-loop_NTPase"/>
</dbReference>
<dbReference type="FunFam" id="3.40.50.300:FF:000016">
    <property type="entry name" value="Oligopeptide ABC transporter ATP-binding component"/>
    <property type="match status" value="1"/>
</dbReference>
<dbReference type="InterPro" id="IPR013563">
    <property type="entry name" value="Oligopep_ABC_C"/>
</dbReference>
<dbReference type="EMBL" id="JACIEQ010000001">
    <property type="protein sequence ID" value="MBB4021405.1"/>
    <property type="molecule type" value="Genomic_DNA"/>
</dbReference>
<dbReference type="Gene3D" id="3.40.50.300">
    <property type="entry name" value="P-loop containing nucleotide triphosphate hydrolases"/>
    <property type="match status" value="1"/>
</dbReference>
<gene>
    <name evidence="9" type="ORF">GGR17_001196</name>
</gene>
<dbReference type="RefSeq" id="WP_054537712.1">
    <property type="nucleotide sequence ID" value="NZ_JACIEQ010000001.1"/>
</dbReference>
<evidence type="ECO:0000256" key="7">
    <source>
        <dbReference type="ARBA" id="ARBA00023136"/>
    </source>
</evidence>
<dbReference type="NCBIfam" id="TIGR01727">
    <property type="entry name" value="oligo_HPY"/>
    <property type="match status" value="1"/>
</dbReference>
<evidence type="ECO:0000259" key="8">
    <source>
        <dbReference type="PROSITE" id="PS50893"/>
    </source>
</evidence>
<comment type="subcellular location">
    <subcellularLocation>
        <location evidence="1">Cell inner membrane</location>
        <topology evidence="1">Peripheral membrane protein</topology>
    </subcellularLocation>
</comment>